<evidence type="ECO:0000256" key="2">
    <source>
        <dbReference type="ARBA" id="ARBA00004555"/>
    </source>
</evidence>
<keyword evidence="6" id="KW-1133">Transmembrane helix</keyword>
<protein>
    <submittedName>
        <fullName evidence="7">Uncharacterized protein</fullName>
    </submittedName>
</protein>
<evidence type="ECO:0000256" key="4">
    <source>
        <dbReference type="ARBA" id="ARBA00023034"/>
    </source>
</evidence>
<dbReference type="AlphaFoldDB" id="A0A913ZBI1"/>
<dbReference type="Pfam" id="PF15051">
    <property type="entry name" value="FAM198"/>
    <property type="match status" value="1"/>
</dbReference>
<proteinExistence type="inferred from homology"/>
<keyword evidence="4" id="KW-0333">Golgi apparatus</keyword>
<keyword evidence="8" id="KW-1185">Reference proteome</keyword>
<organism evidence="7 8">
    <name type="scientific">Patiria miniata</name>
    <name type="common">Bat star</name>
    <name type="synonym">Asterina miniata</name>
    <dbReference type="NCBI Taxonomy" id="46514"/>
    <lineage>
        <taxon>Eukaryota</taxon>
        <taxon>Metazoa</taxon>
        <taxon>Echinodermata</taxon>
        <taxon>Eleutherozoa</taxon>
        <taxon>Asterozoa</taxon>
        <taxon>Asteroidea</taxon>
        <taxon>Valvatacea</taxon>
        <taxon>Valvatida</taxon>
        <taxon>Asterinidae</taxon>
        <taxon>Patiria</taxon>
    </lineage>
</organism>
<keyword evidence="6" id="KW-0812">Transmembrane</keyword>
<dbReference type="RefSeq" id="XP_038048396.1">
    <property type="nucleotide sequence ID" value="XM_038192468.1"/>
</dbReference>
<dbReference type="OrthoDB" id="10011371at2759"/>
<comment type="similarity">
    <text evidence="3">Belongs to the GASK family.</text>
</comment>
<evidence type="ECO:0000256" key="6">
    <source>
        <dbReference type="SAM" id="Phobius"/>
    </source>
</evidence>
<dbReference type="OMA" id="PLMLYEP"/>
<dbReference type="GO" id="GO:0005794">
    <property type="term" value="C:Golgi apparatus"/>
    <property type="evidence" value="ECO:0007669"/>
    <property type="project" value="UniProtKB-SubCell"/>
</dbReference>
<keyword evidence="5 6" id="KW-0472">Membrane</keyword>
<dbReference type="GeneID" id="119722389"/>
<accession>A0A913ZBI1</accession>
<sequence>MLSRFSCEMIVWKPGRTHQHRTRRLRRLLASSWWRWLLLLVLTVFIATNSLLYRGINRANAADDGRSVDPRSLHVISIDSWQTDGEDTVGGGRWDLYIDSPRQFRRLSGKHLDKSDTQTGANGAAAPMVRYITRGSDTNTDVDEKQLNGTHANAEGVRGVGLGDKPGKQVNVRQDYRIAVDKNQKGRAGMEFGGIRQHGSKLSSMAVARRPKIPRNLVNVQSAFNQSKLYPSPVKLKNRITKHSMMSRNSQQYRNEGRVFNTPISTAGSDDLEQGGVRLNSRPPWLSERDAEILRRLANDPISKFQTFSSQHAGKLGLGFLIYGSDGKIRAAEQGDRQNSGRATADGNPRCGESGITCAVLFPPSEIHRVAAFHLDRVFGFNRTLPTVSRRLSEELRRQVGLPVDVTCPLMLYEPGLYVDAELAELTRTQLSDCIAGVEGTEGLEWCNNVLTEDWGAVALFDFLLQIYHRLDFGCCGLKVTERRRRCGRAVVGGSPASRLQCPVRSGTNADSDHQVRIGCNYRLSSGEADRIVLVENLVDLLSPADKLDKWILRGINSFPARAVAMIREGRLRQMLLQSLFSDKGYWEGQGGRTAIEKILDVIDKRGEVFLQHIGSTRD</sequence>
<dbReference type="InterPro" id="IPR029207">
    <property type="entry name" value="FAM198"/>
</dbReference>
<dbReference type="PANTHER" id="PTHR15905">
    <property type="entry name" value="GOLGI-ASSOCIATED KINASE 1B-RELATED"/>
    <property type="match status" value="1"/>
</dbReference>
<evidence type="ECO:0000313" key="8">
    <source>
        <dbReference type="Proteomes" id="UP000887568"/>
    </source>
</evidence>
<dbReference type="PANTHER" id="PTHR15905:SF1">
    <property type="entry name" value="GOLGI-ASSOCIATED KINASE 1B"/>
    <property type="match status" value="1"/>
</dbReference>
<evidence type="ECO:0000313" key="7">
    <source>
        <dbReference type="EnsemblMetazoa" id="XP_038048396.1"/>
    </source>
</evidence>
<evidence type="ECO:0000256" key="5">
    <source>
        <dbReference type="ARBA" id="ARBA00023136"/>
    </source>
</evidence>
<evidence type="ECO:0000256" key="3">
    <source>
        <dbReference type="ARBA" id="ARBA00007691"/>
    </source>
</evidence>
<dbReference type="EnsemblMetazoa" id="XM_038192468.1">
    <property type="protein sequence ID" value="XP_038048396.1"/>
    <property type="gene ID" value="LOC119722389"/>
</dbReference>
<feature type="transmembrane region" description="Helical" evidence="6">
    <location>
        <begin position="33"/>
        <end position="53"/>
    </location>
</feature>
<comment type="subcellular location">
    <subcellularLocation>
        <location evidence="1">Endomembrane system</location>
    </subcellularLocation>
    <subcellularLocation>
        <location evidence="2">Golgi apparatus</location>
    </subcellularLocation>
</comment>
<name>A0A913ZBI1_PATMI</name>
<dbReference type="Proteomes" id="UP000887568">
    <property type="component" value="Unplaced"/>
</dbReference>
<evidence type="ECO:0000256" key="1">
    <source>
        <dbReference type="ARBA" id="ARBA00004308"/>
    </source>
</evidence>
<reference evidence="7" key="1">
    <citation type="submission" date="2022-11" db="UniProtKB">
        <authorList>
            <consortium name="EnsemblMetazoa"/>
        </authorList>
    </citation>
    <scope>IDENTIFICATION</scope>
</reference>